<dbReference type="EMBL" id="JAUBDI010000006">
    <property type="protein sequence ID" value="MDW0113278.1"/>
    <property type="molecule type" value="Genomic_DNA"/>
</dbReference>
<dbReference type="Proteomes" id="UP001282284">
    <property type="component" value="Unassembled WGS sequence"/>
</dbReference>
<sequence>MDIQTLKEELAALTETIYFDEQNFLREHSSDPLQLRRVIDLAEQAVKSNEDERFFLYGTLGNLYRILGEPKMSIHYLKLNLLDAENSRSAPREIVTLIRLGEALKYDGRHEEAMEMFNRASLRCEETDDTIYRDFVLQHKGKCLLEMHKVDEAMECFRRALTLRMEKGDVALIHSTERALVFARKLLASDGNE</sequence>
<name>A0ABU4G8G8_9BACL</name>
<gene>
    <name evidence="2" type="ORF">QT711_08760</name>
</gene>
<dbReference type="SMART" id="SM00028">
    <property type="entry name" value="TPR"/>
    <property type="match status" value="3"/>
</dbReference>
<dbReference type="RefSeq" id="WP_317943509.1">
    <property type="nucleotide sequence ID" value="NZ_JAUBDI010000006.1"/>
</dbReference>
<feature type="repeat" description="TPR" evidence="1">
    <location>
        <begin position="134"/>
        <end position="167"/>
    </location>
</feature>
<comment type="caution">
    <text evidence="2">The sequence shown here is derived from an EMBL/GenBank/DDBJ whole genome shotgun (WGS) entry which is preliminary data.</text>
</comment>
<protein>
    <submittedName>
        <fullName evidence="2">Tetratricopeptide repeat protein</fullName>
    </submittedName>
</protein>
<keyword evidence="3" id="KW-1185">Reference proteome</keyword>
<keyword evidence="1" id="KW-0802">TPR repeat</keyword>
<dbReference type="SUPFAM" id="SSF48452">
    <property type="entry name" value="TPR-like"/>
    <property type="match status" value="1"/>
</dbReference>
<dbReference type="Pfam" id="PF13424">
    <property type="entry name" value="TPR_12"/>
    <property type="match status" value="1"/>
</dbReference>
<evidence type="ECO:0000256" key="1">
    <source>
        <dbReference type="PROSITE-ProRule" id="PRU00339"/>
    </source>
</evidence>
<dbReference type="InterPro" id="IPR011990">
    <property type="entry name" value="TPR-like_helical_dom_sf"/>
</dbReference>
<accession>A0ABU4G8G8</accession>
<dbReference type="InterPro" id="IPR019734">
    <property type="entry name" value="TPR_rpt"/>
</dbReference>
<proteinExistence type="predicted"/>
<reference evidence="2 3" key="1">
    <citation type="submission" date="2023-06" db="EMBL/GenBank/DDBJ databases">
        <title>Sporosarcina sp. nov., isolated from Korean traditional fermented seafood 'Jeotgal'.</title>
        <authorList>
            <person name="Yang A.I."/>
            <person name="Shin N.-R."/>
        </authorList>
    </citation>
    <scope>NUCLEOTIDE SEQUENCE [LARGE SCALE GENOMIC DNA]</scope>
    <source>
        <strain evidence="2 3">KCTC13119</strain>
    </source>
</reference>
<evidence type="ECO:0000313" key="2">
    <source>
        <dbReference type="EMBL" id="MDW0113278.1"/>
    </source>
</evidence>
<evidence type="ECO:0000313" key="3">
    <source>
        <dbReference type="Proteomes" id="UP001282284"/>
    </source>
</evidence>
<organism evidence="2 3">
    <name type="scientific">Sporosarcina saromensis</name>
    <dbReference type="NCBI Taxonomy" id="359365"/>
    <lineage>
        <taxon>Bacteria</taxon>
        <taxon>Bacillati</taxon>
        <taxon>Bacillota</taxon>
        <taxon>Bacilli</taxon>
        <taxon>Bacillales</taxon>
        <taxon>Caryophanaceae</taxon>
        <taxon>Sporosarcina</taxon>
    </lineage>
</organism>
<dbReference type="Gene3D" id="1.25.40.10">
    <property type="entry name" value="Tetratricopeptide repeat domain"/>
    <property type="match status" value="1"/>
</dbReference>
<dbReference type="PROSITE" id="PS50005">
    <property type="entry name" value="TPR"/>
    <property type="match status" value="1"/>
</dbReference>